<dbReference type="Proteomes" id="UP000249739">
    <property type="component" value="Unassembled WGS sequence"/>
</dbReference>
<evidence type="ECO:0000259" key="7">
    <source>
        <dbReference type="Pfam" id="PF25917"/>
    </source>
</evidence>
<accession>A0A2W5HMF9</accession>
<feature type="region of interest" description="Disordered" evidence="4">
    <location>
        <begin position="373"/>
        <end position="397"/>
    </location>
</feature>
<dbReference type="Pfam" id="PF25876">
    <property type="entry name" value="HH_MFP_RND"/>
    <property type="match status" value="1"/>
</dbReference>
<feature type="chain" id="PRO_5016111246" evidence="5">
    <location>
        <begin position="31"/>
        <end position="397"/>
    </location>
</feature>
<dbReference type="Gene3D" id="2.40.50.100">
    <property type="match status" value="1"/>
</dbReference>
<protein>
    <submittedName>
        <fullName evidence="10">Efflux transporter periplasmic adaptor subunit</fullName>
    </submittedName>
</protein>
<organism evidence="10 11">
    <name type="scientific">Micavibrio aeruginosavorus</name>
    <dbReference type="NCBI Taxonomy" id="349221"/>
    <lineage>
        <taxon>Bacteria</taxon>
        <taxon>Pseudomonadati</taxon>
        <taxon>Bdellovibrionota</taxon>
        <taxon>Bdellovibrionia</taxon>
        <taxon>Bdellovibrionales</taxon>
        <taxon>Pseudobdellovibrionaceae</taxon>
        <taxon>Micavibrio</taxon>
    </lineage>
</organism>
<feature type="coiled-coil region" evidence="3">
    <location>
        <begin position="107"/>
        <end position="172"/>
    </location>
</feature>
<feature type="compositionally biased region" description="Basic and acidic residues" evidence="4">
    <location>
        <begin position="377"/>
        <end position="386"/>
    </location>
</feature>
<feature type="domain" description="Multidrug resistance protein MdtA-like barrel-sandwich hybrid" evidence="7">
    <location>
        <begin position="66"/>
        <end position="209"/>
    </location>
</feature>
<dbReference type="InterPro" id="IPR058627">
    <property type="entry name" value="MdtA-like_C"/>
</dbReference>
<evidence type="ECO:0000256" key="3">
    <source>
        <dbReference type="SAM" id="Coils"/>
    </source>
</evidence>
<evidence type="ECO:0000259" key="9">
    <source>
        <dbReference type="Pfam" id="PF25967"/>
    </source>
</evidence>
<evidence type="ECO:0000313" key="10">
    <source>
        <dbReference type="EMBL" id="PZP56832.1"/>
    </source>
</evidence>
<name>A0A2W5HMF9_9BACT</name>
<evidence type="ECO:0000313" key="11">
    <source>
        <dbReference type="Proteomes" id="UP000249739"/>
    </source>
</evidence>
<keyword evidence="5" id="KW-0732">Signal</keyword>
<dbReference type="InterPro" id="IPR058626">
    <property type="entry name" value="MdtA-like_b-barrel"/>
</dbReference>
<keyword evidence="3" id="KW-0175">Coiled coil</keyword>
<dbReference type="FunFam" id="2.40.420.20:FF:000001">
    <property type="entry name" value="Efflux RND transporter periplasmic adaptor subunit"/>
    <property type="match status" value="1"/>
</dbReference>
<evidence type="ECO:0000256" key="4">
    <source>
        <dbReference type="SAM" id="MobiDB-lite"/>
    </source>
</evidence>
<dbReference type="InterPro" id="IPR058625">
    <property type="entry name" value="MdtA-like_BSH"/>
</dbReference>
<comment type="similarity">
    <text evidence="2">Belongs to the membrane fusion protein (MFP) (TC 8.A.1) family.</text>
</comment>
<comment type="subcellular location">
    <subcellularLocation>
        <location evidence="1">Cell envelope</location>
    </subcellularLocation>
</comment>
<dbReference type="Pfam" id="PF25917">
    <property type="entry name" value="BSH_RND"/>
    <property type="match status" value="1"/>
</dbReference>
<comment type="caution">
    <text evidence="10">The sequence shown here is derived from an EMBL/GenBank/DDBJ whole genome shotgun (WGS) entry which is preliminary data.</text>
</comment>
<gene>
    <name evidence="10" type="ORF">DI586_02455</name>
</gene>
<feature type="domain" description="Multidrug resistance protein MdtA-like C-terminal permuted SH3" evidence="9">
    <location>
        <begin position="306"/>
        <end position="365"/>
    </location>
</feature>
<dbReference type="SUPFAM" id="SSF111369">
    <property type="entry name" value="HlyD-like secretion proteins"/>
    <property type="match status" value="1"/>
</dbReference>
<feature type="signal peptide" evidence="5">
    <location>
        <begin position="1"/>
        <end position="30"/>
    </location>
</feature>
<evidence type="ECO:0000256" key="2">
    <source>
        <dbReference type="ARBA" id="ARBA00009477"/>
    </source>
</evidence>
<evidence type="ECO:0000256" key="1">
    <source>
        <dbReference type="ARBA" id="ARBA00004196"/>
    </source>
</evidence>
<dbReference type="GO" id="GO:0046677">
    <property type="term" value="P:response to antibiotic"/>
    <property type="evidence" value="ECO:0007669"/>
    <property type="project" value="TreeGrafter"/>
</dbReference>
<dbReference type="Gene3D" id="1.10.287.470">
    <property type="entry name" value="Helix hairpin bin"/>
    <property type="match status" value="1"/>
</dbReference>
<reference evidence="10 11" key="1">
    <citation type="submission" date="2017-08" db="EMBL/GenBank/DDBJ databases">
        <title>Infants hospitalized years apart are colonized by the same room-sourced microbial strains.</title>
        <authorList>
            <person name="Brooks B."/>
            <person name="Olm M.R."/>
            <person name="Firek B.A."/>
            <person name="Baker R."/>
            <person name="Thomas B.C."/>
            <person name="Morowitz M.J."/>
            <person name="Banfield J.F."/>
        </authorList>
    </citation>
    <scope>NUCLEOTIDE SEQUENCE [LARGE SCALE GENOMIC DNA]</scope>
    <source>
        <strain evidence="10">S2_006_000_R2_64</strain>
    </source>
</reference>
<dbReference type="Gene3D" id="2.40.420.20">
    <property type="match status" value="1"/>
</dbReference>
<evidence type="ECO:0000259" key="6">
    <source>
        <dbReference type="Pfam" id="PF25876"/>
    </source>
</evidence>
<dbReference type="Pfam" id="PF25944">
    <property type="entry name" value="Beta-barrel_RND"/>
    <property type="match status" value="1"/>
</dbReference>
<dbReference type="Pfam" id="PF25967">
    <property type="entry name" value="RND-MFP_C"/>
    <property type="match status" value="1"/>
</dbReference>
<evidence type="ECO:0000256" key="5">
    <source>
        <dbReference type="SAM" id="SignalP"/>
    </source>
</evidence>
<sequence>MRIKLLAFLLVGTAAAGAFLGWATSGPASAQQEGAAPPPTEVVIQVIEPKAVSFSKDLPGRTVPFRIAEIRPQVNGIITKRLFEEGSDVKEGQQLYQIDPSVYQAAYDSAQADLMKAEANAKSVIARGERYKELVDIGGISKQEYDDAEASVAQARADIAIAKANVASAKINLDFTKMFSPISGRIGRSLLTEGALATQNQAAPLATVQQLDPIYVDVTQSSAELLKLRRDLAAKGSAPLKLPVELFVEGDTQPLEQKGELQFSDVSVDETTGSVQLRVLFKNPNNELLPGMFVRARISQSQDDAAVLVSQKAVTRNPDGSAVVMLVGEGNKVQPQPITATEAVGDEWLVTEGLKQGDRVIVEGTMKVQPGAVVKPVEAKKGEEASKASPHPEPAKE</sequence>
<proteinExistence type="inferred from homology"/>
<dbReference type="PANTHER" id="PTHR30158">
    <property type="entry name" value="ACRA/E-RELATED COMPONENT OF DRUG EFFLUX TRANSPORTER"/>
    <property type="match status" value="1"/>
</dbReference>
<dbReference type="AlphaFoldDB" id="A0A2W5HMF9"/>
<dbReference type="InterPro" id="IPR058624">
    <property type="entry name" value="MdtA-like_HH"/>
</dbReference>
<feature type="domain" description="Multidrug resistance protein MdtA-like alpha-helical hairpin" evidence="6">
    <location>
        <begin position="107"/>
        <end position="176"/>
    </location>
</feature>
<dbReference type="NCBIfam" id="TIGR01730">
    <property type="entry name" value="RND_mfp"/>
    <property type="match status" value="1"/>
</dbReference>
<feature type="domain" description="Multidrug resistance protein MdtA-like beta-barrel" evidence="8">
    <location>
        <begin position="213"/>
        <end position="300"/>
    </location>
</feature>
<dbReference type="GO" id="GO:0005886">
    <property type="term" value="C:plasma membrane"/>
    <property type="evidence" value="ECO:0007669"/>
    <property type="project" value="UniProtKB-SubCell"/>
</dbReference>
<dbReference type="Gene3D" id="2.40.30.170">
    <property type="match status" value="1"/>
</dbReference>
<dbReference type="EMBL" id="QFOT01000014">
    <property type="protein sequence ID" value="PZP56832.1"/>
    <property type="molecule type" value="Genomic_DNA"/>
</dbReference>
<dbReference type="InterPro" id="IPR006143">
    <property type="entry name" value="RND_pump_MFP"/>
</dbReference>
<evidence type="ECO:0000259" key="8">
    <source>
        <dbReference type="Pfam" id="PF25944"/>
    </source>
</evidence>
<dbReference type="GO" id="GO:0022857">
    <property type="term" value="F:transmembrane transporter activity"/>
    <property type="evidence" value="ECO:0007669"/>
    <property type="project" value="InterPro"/>
</dbReference>
<dbReference type="PANTHER" id="PTHR30158:SF3">
    <property type="entry name" value="MULTIDRUG EFFLUX PUMP SUBUNIT ACRA-RELATED"/>
    <property type="match status" value="1"/>
</dbReference>